<dbReference type="EMBL" id="NNAY01004344">
    <property type="protein sequence ID" value="OXU18028.1"/>
    <property type="molecule type" value="Genomic_DNA"/>
</dbReference>
<gene>
    <name evidence="2" type="ORF">TSAR_011214</name>
</gene>
<dbReference type="InterPro" id="IPR005135">
    <property type="entry name" value="Endo/exonuclease/phosphatase"/>
</dbReference>
<dbReference type="Proteomes" id="UP000215335">
    <property type="component" value="Unassembled WGS sequence"/>
</dbReference>
<accession>A0A232EI80</accession>
<sequence length="196" mass="22634">MLNILFWNVRSYRQRQHEMPHMLQDIDICICSKNTTNFASRDSRHTENTEHIPEEEVNNNKSSILVGDFNAHHTLWNCDNTDVNGTRLSNAIEEHNLFLHNIDSYTYIDLHRDYKSNLDLVLSTPLCSDTTNVNVLDETWGKNQQEALMSFMTHDPDRYSTHSLELAELTSHGIRPQHKVALTRKGDSGILESIQS</sequence>
<dbReference type="SUPFAM" id="SSF56219">
    <property type="entry name" value="DNase I-like"/>
    <property type="match status" value="1"/>
</dbReference>
<evidence type="ECO:0000313" key="3">
    <source>
        <dbReference type="Proteomes" id="UP000215335"/>
    </source>
</evidence>
<dbReference type="AlphaFoldDB" id="A0A232EI80"/>
<dbReference type="InterPro" id="IPR036691">
    <property type="entry name" value="Endo/exonu/phosph_ase_sf"/>
</dbReference>
<protein>
    <recommendedName>
        <fullName evidence="1">Endonuclease/exonuclease/phosphatase domain-containing protein</fullName>
    </recommendedName>
</protein>
<evidence type="ECO:0000259" key="1">
    <source>
        <dbReference type="Pfam" id="PF14529"/>
    </source>
</evidence>
<keyword evidence="3" id="KW-1185">Reference proteome</keyword>
<reference evidence="2 3" key="1">
    <citation type="journal article" date="2017" name="Curr. Biol.">
        <title>The Evolution of Venom by Co-option of Single-Copy Genes.</title>
        <authorList>
            <person name="Martinson E.O."/>
            <person name="Mrinalini"/>
            <person name="Kelkar Y.D."/>
            <person name="Chang C.H."/>
            <person name="Werren J.H."/>
        </authorList>
    </citation>
    <scope>NUCLEOTIDE SEQUENCE [LARGE SCALE GENOMIC DNA]</scope>
    <source>
        <strain evidence="2 3">Alberta</strain>
        <tissue evidence="2">Whole body</tissue>
    </source>
</reference>
<dbReference type="Gene3D" id="3.60.10.10">
    <property type="entry name" value="Endonuclease/exonuclease/phosphatase"/>
    <property type="match status" value="1"/>
</dbReference>
<evidence type="ECO:0000313" key="2">
    <source>
        <dbReference type="EMBL" id="OXU18028.1"/>
    </source>
</evidence>
<dbReference type="GO" id="GO:0003824">
    <property type="term" value="F:catalytic activity"/>
    <property type="evidence" value="ECO:0007669"/>
    <property type="project" value="InterPro"/>
</dbReference>
<name>A0A232EI80_9HYME</name>
<dbReference type="Pfam" id="PF14529">
    <property type="entry name" value="Exo_endo_phos_2"/>
    <property type="match status" value="1"/>
</dbReference>
<organism evidence="2 3">
    <name type="scientific">Trichomalopsis sarcophagae</name>
    <dbReference type="NCBI Taxonomy" id="543379"/>
    <lineage>
        <taxon>Eukaryota</taxon>
        <taxon>Metazoa</taxon>
        <taxon>Ecdysozoa</taxon>
        <taxon>Arthropoda</taxon>
        <taxon>Hexapoda</taxon>
        <taxon>Insecta</taxon>
        <taxon>Pterygota</taxon>
        <taxon>Neoptera</taxon>
        <taxon>Endopterygota</taxon>
        <taxon>Hymenoptera</taxon>
        <taxon>Apocrita</taxon>
        <taxon>Proctotrupomorpha</taxon>
        <taxon>Chalcidoidea</taxon>
        <taxon>Pteromalidae</taxon>
        <taxon>Pteromalinae</taxon>
        <taxon>Trichomalopsis</taxon>
    </lineage>
</organism>
<comment type="caution">
    <text evidence="2">The sequence shown here is derived from an EMBL/GenBank/DDBJ whole genome shotgun (WGS) entry which is preliminary data.</text>
</comment>
<feature type="domain" description="Endonuclease/exonuclease/phosphatase" evidence="1">
    <location>
        <begin position="57"/>
        <end position="130"/>
    </location>
</feature>
<proteinExistence type="predicted"/>